<evidence type="ECO:0000256" key="1">
    <source>
        <dbReference type="SAM" id="Phobius"/>
    </source>
</evidence>
<comment type="caution">
    <text evidence="2">The sequence shown here is derived from an EMBL/GenBank/DDBJ whole genome shotgun (WGS) entry which is preliminary data.</text>
</comment>
<evidence type="ECO:0000313" key="3">
    <source>
        <dbReference type="Proteomes" id="UP000799764"/>
    </source>
</evidence>
<protein>
    <submittedName>
        <fullName evidence="2">Uncharacterized protein</fullName>
    </submittedName>
</protein>
<keyword evidence="1" id="KW-1133">Transmembrane helix</keyword>
<dbReference type="EMBL" id="MU001510">
    <property type="protein sequence ID" value="KAF2439091.1"/>
    <property type="molecule type" value="Genomic_DNA"/>
</dbReference>
<name>A0A9P4P9S5_9PLEO</name>
<dbReference type="AlphaFoldDB" id="A0A9P4P9S5"/>
<dbReference type="Proteomes" id="UP000799764">
    <property type="component" value="Unassembled WGS sequence"/>
</dbReference>
<reference evidence="2" key="1">
    <citation type="journal article" date="2020" name="Stud. Mycol.">
        <title>101 Dothideomycetes genomes: a test case for predicting lifestyles and emergence of pathogens.</title>
        <authorList>
            <person name="Haridas S."/>
            <person name="Albert R."/>
            <person name="Binder M."/>
            <person name="Bloem J."/>
            <person name="Labutti K."/>
            <person name="Salamov A."/>
            <person name="Andreopoulos B."/>
            <person name="Baker S."/>
            <person name="Barry K."/>
            <person name="Bills G."/>
            <person name="Bluhm B."/>
            <person name="Cannon C."/>
            <person name="Castanera R."/>
            <person name="Culley D."/>
            <person name="Daum C."/>
            <person name="Ezra D."/>
            <person name="Gonzalez J."/>
            <person name="Henrissat B."/>
            <person name="Kuo A."/>
            <person name="Liang C."/>
            <person name="Lipzen A."/>
            <person name="Lutzoni F."/>
            <person name="Magnuson J."/>
            <person name="Mondo S."/>
            <person name="Nolan M."/>
            <person name="Ohm R."/>
            <person name="Pangilinan J."/>
            <person name="Park H.-J."/>
            <person name="Ramirez L."/>
            <person name="Alfaro M."/>
            <person name="Sun H."/>
            <person name="Tritt A."/>
            <person name="Yoshinaga Y."/>
            <person name="Zwiers L.-H."/>
            <person name="Turgeon B."/>
            <person name="Goodwin S."/>
            <person name="Spatafora J."/>
            <person name="Crous P."/>
            <person name="Grigoriev I."/>
        </authorList>
    </citation>
    <scope>NUCLEOTIDE SEQUENCE</scope>
    <source>
        <strain evidence="2">CBS 690.94</strain>
    </source>
</reference>
<evidence type="ECO:0000313" key="2">
    <source>
        <dbReference type="EMBL" id="KAF2439091.1"/>
    </source>
</evidence>
<keyword evidence="1" id="KW-0472">Membrane</keyword>
<accession>A0A9P4P9S5</accession>
<sequence>MWPSTIRGAFANLNLLMLVVLYATNRILADQVCRHSGFRSEGHLQRLLRHFFEKANMLSRTTSLMDSNLLAKPSFIYAEPSIF</sequence>
<feature type="transmembrane region" description="Helical" evidence="1">
    <location>
        <begin position="6"/>
        <end position="24"/>
    </location>
</feature>
<keyword evidence="3" id="KW-1185">Reference proteome</keyword>
<organism evidence="2 3">
    <name type="scientific">Karstenula rhodostoma CBS 690.94</name>
    <dbReference type="NCBI Taxonomy" id="1392251"/>
    <lineage>
        <taxon>Eukaryota</taxon>
        <taxon>Fungi</taxon>
        <taxon>Dikarya</taxon>
        <taxon>Ascomycota</taxon>
        <taxon>Pezizomycotina</taxon>
        <taxon>Dothideomycetes</taxon>
        <taxon>Pleosporomycetidae</taxon>
        <taxon>Pleosporales</taxon>
        <taxon>Massarineae</taxon>
        <taxon>Didymosphaeriaceae</taxon>
        <taxon>Karstenula</taxon>
    </lineage>
</organism>
<gene>
    <name evidence="2" type="ORF">P171DRAFT_436446</name>
</gene>
<proteinExistence type="predicted"/>
<keyword evidence="1" id="KW-0812">Transmembrane</keyword>